<dbReference type="GO" id="GO:0004016">
    <property type="term" value="F:adenylate cyclase activity"/>
    <property type="evidence" value="ECO:0007669"/>
    <property type="project" value="UniProtKB-ARBA"/>
</dbReference>
<evidence type="ECO:0000313" key="3">
    <source>
        <dbReference type="EMBL" id="TXG39237.1"/>
    </source>
</evidence>
<feature type="transmembrane region" description="Helical" evidence="1">
    <location>
        <begin position="48"/>
        <end position="68"/>
    </location>
</feature>
<dbReference type="OrthoDB" id="9768499at2"/>
<dbReference type="EMBL" id="VRKQ01000008">
    <property type="protein sequence ID" value="TXG39237.1"/>
    <property type="molecule type" value="Genomic_DNA"/>
</dbReference>
<dbReference type="AlphaFoldDB" id="A0A5C7GMF2"/>
<keyword evidence="1" id="KW-0812">Transmembrane</keyword>
<accession>A0A5C7GMF2</accession>
<evidence type="ECO:0000313" key="4">
    <source>
        <dbReference type="Proteomes" id="UP000321080"/>
    </source>
</evidence>
<sequence>MINSKWYHNVVTFTIGWVISLLLWRLIRIDALKGYLDILKLEFSSFNFIVFIIIVSLFAGLIFGSVQFYNEHITDKKSSFGFLIIKAVISHFLIMLILYTLLFLGIKFTSFNSINFSDYIQNPLILINLLYSLIINTIIVIVLYLNKLFGKGNLFKLFTGKFYHPKEELRAFMFLDLQDSTKIAENLGHINYSQFIQDCFHDLSVFENSKAEVYQYVGDEAVLTWEMKKTEKLPSIIANFYLFKERLASKHNYYKKKYGVLPIFKAGMHIGLVTVVEVGSIKREIAYHGDTINIASRIQSQCNIFEEDFLVSSTIVKYMRSEDEFVFIEQQELVLRGKKDSTLIYSVTK</sequence>
<feature type="transmembrane region" description="Helical" evidence="1">
    <location>
        <begin position="125"/>
        <end position="145"/>
    </location>
</feature>
<evidence type="ECO:0000256" key="1">
    <source>
        <dbReference type="SAM" id="Phobius"/>
    </source>
</evidence>
<dbReference type="Pfam" id="PF00211">
    <property type="entry name" value="Guanylate_cyc"/>
    <property type="match status" value="1"/>
</dbReference>
<keyword evidence="1" id="KW-1133">Transmembrane helix</keyword>
<feature type="domain" description="Guanylate cyclase" evidence="2">
    <location>
        <begin position="264"/>
        <end position="299"/>
    </location>
</feature>
<proteinExistence type="predicted"/>
<dbReference type="InterPro" id="IPR001054">
    <property type="entry name" value="A/G_cyclase"/>
</dbReference>
<feature type="transmembrane region" description="Helical" evidence="1">
    <location>
        <begin position="6"/>
        <end position="27"/>
    </location>
</feature>
<dbReference type="Gene3D" id="3.30.70.1230">
    <property type="entry name" value="Nucleotide cyclase"/>
    <property type="match status" value="1"/>
</dbReference>
<name>A0A5C7GMF2_9FLAO</name>
<dbReference type="GO" id="GO:0035556">
    <property type="term" value="P:intracellular signal transduction"/>
    <property type="evidence" value="ECO:0007669"/>
    <property type="project" value="InterPro"/>
</dbReference>
<keyword evidence="4" id="KW-1185">Reference proteome</keyword>
<comment type="caution">
    <text evidence="3">The sequence shown here is derived from an EMBL/GenBank/DDBJ whole genome shotgun (WGS) entry which is preliminary data.</text>
</comment>
<dbReference type="InterPro" id="IPR029787">
    <property type="entry name" value="Nucleotide_cyclase"/>
</dbReference>
<evidence type="ECO:0000259" key="2">
    <source>
        <dbReference type="PROSITE" id="PS50125"/>
    </source>
</evidence>
<dbReference type="PROSITE" id="PS50125">
    <property type="entry name" value="GUANYLATE_CYCLASE_2"/>
    <property type="match status" value="1"/>
</dbReference>
<protein>
    <recommendedName>
        <fullName evidence="2">Guanylate cyclase domain-containing protein</fullName>
    </recommendedName>
</protein>
<reference evidence="3 4" key="1">
    <citation type="submission" date="2019-08" db="EMBL/GenBank/DDBJ databases">
        <title>Seonamhaeicola sediminis sp. nov., isolated from marine sediment.</title>
        <authorList>
            <person name="Cao W.R."/>
        </authorList>
    </citation>
    <scope>NUCLEOTIDE SEQUENCE [LARGE SCALE GENOMIC DNA]</scope>
    <source>
        <strain evidence="3 4">1505</strain>
    </source>
</reference>
<keyword evidence="1" id="KW-0472">Membrane</keyword>
<gene>
    <name evidence="3" type="ORF">FUA22_05000</name>
</gene>
<dbReference type="GO" id="GO:0009190">
    <property type="term" value="P:cyclic nucleotide biosynthetic process"/>
    <property type="evidence" value="ECO:0007669"/>
    <property type="project" value="InterPro"/>
</dbReference>
<organism evidence="3 4">
    <name type="scientific">Seonamhaeicola maritimus</name>
    <dbReference type="NCBI Taxonomy" id="2591822"/>
    <lineage>
        <taxon>Bacteria</taxon>
        <taxon>Pseudomonadati</taxon>
        <taxon>Bacteroidota</taxon>
        <taxon>Flavobacteriia</taxon>
        <taxon>Flavobacteriales</taxon>
        <taxon>Flavobacteriaceae</taxon>
    </lineage>
</organism>
<feature type="transmembrane region" description="Helical" evidence="1">
    <location>
        <begin position="80"/>
        <end position="104"/>
    </location>
</feature>
<dbReference type="SUPFAM" id="SSF55073">
    <property type="entry name" value="Nucleotide cyclase"/>
    <property type="match status" value="1"/>
</dbReference>
<dbReference type="CDD" id="cd07302">
    <property type="entry name" value="CHD"/>
    <property type="match status" value="1"/>
</dbReference>
<dbReference type="Proteomes" id="UP000321080">
    <property type="component" value="Unassembled WGS sequence"/>
</dbReference>
<dbReference type="RefSeq" id="WP_147766771.1">
    <property type="nucleotide sequence ID" value="NZ_VRKQ01000008.1"/>
</dbReference>